<dbReference type="GO" id="GO:0005737">
    <property type="term" value="C:cytoplasm"/>
    <property type="evidence" value="ECO:0007669"/>
    <property type="project" value="TreeGrafter"/>
</dbReference>
<protein>
    <recommendedName>
        <fullName evidence="1">non-specific serine/threonine protein kinase</fullName>
        <ecNumber evidence="1">2.7.11.1</ecNumber>
    </recommendedName>
</protein>
<dbReference type="PROSITE" id="PS50011">
    <property type="entry name" value="PROTEIN_KINASE_DOM"/>
    <property type="match status" value="1"/>
</dbReference>
<dbReference type="PROSITE" id="PS00108">
    <property type="entry name" value="PROTEIN_KINASE_ST"/>
    <property type="match status" value="1"/>
</dbReference>
<reference evidence="11 12" key="1">
    <citation type="submission" date="2015-03" db="EMBL/GenBank/DDBJ databases">
        <title>Draft genome of the nematode, Opisthorchis viverrini.</title>
        <authorList>
            <person name="Mitreva M."/>
        </authorList>
    </citation>
    <scope>NUCLEOTIDE SEQUENCE [LARGE SCALE GENOMIC DNA]</scope>
    <source>
        <strain evidence="11">Khon Kaen</strain>
    </source>
</reference>
<comment type="catalytic activity">
    <reaction evidence="8">
        <text>L-seryl-[protein] + ATP = O-phospho-L-seryl-[protein] + ADP + H(+)</text>
        <dbReference type="Rhea" id="RHEA:17989"/>
        <dbReference type="Rhea" id="RHEA-COMP:9863"/>
        <dbReference type="Rhea" id="RHEA-COMP:11604"/>
        <dbReference type="ChEBI" id="CHEBI:15378"/>
        <dbReference type="ChEBI" id="CHEBI:29999"/>
        <dbReference type="ChEBI" id="CHEBI:30616"/>
        <dbReference type="ChEBI" id="CHEBI:83421"/>
        <dbReference type="ChEBI" id="CHEBI:456216"/>
        <dbReference type="EC" id="2.7.11.1"/>
    </reaction>
</comment>
<evidence type="ECO:0000256" key="2">
    <source>
        <dbReference type="ARBA" id="ARBA00022527"/>
    </source>
</evidence>
<keyword evidence="6" id="KW-0067">ATP-binding</keyword>
<feature type="domain" description="Protein kinase" evidence="10">
    <location>
        <begin position="63"/>
        <end position="329"/>
    </location>
</feature>
<evidence type="ECO:0000256" key="4">
    <source>
        <dbReference type="ARBA" id="ARBA00022741"/>
    </source>
</evidence>
<evidence type="ECO:0000313" key="12">
    <source>
        <dbReference type="Proteomes" id="UP000243686"/>
    </source>
</evidence>
<keyword evidence="12" id="KW-1185">Reference proteome</keyword>
<evidence type="ECO:0000256" key="6">
    <source>
        <dbReference type="ARBA" id="ARBA00022840"/>
    </source>
</evidence>
<evidence type="ECO:0000313" key="11">
    <source>
        <dbReference type="EMBL" id="OON23312.1"/>
    </source>
</evidence>
<keyword evidence="3" id="KW-0808">Transferase</keyword>
<dbReference type="GO" id="GO:0005524">
    <property type="term" value="F:ATP binding"/>
    <property type="evidence" value="ECO:0007669"/>
    <property type="project" value="UniProtKB-KW"/>
</dbReference>
<comment type="catalytic activity">
    <reaction evidence="7">
        <text>L-threonyl-[protein] + ATP = O-phospho-L-threonyl-[protein] + ADP + H(+)</text>
        <dbReference type="Rhea" id="RHEA:46608"/>
        <dbReference type="Rhea" id="RHEA-COMP:11060"/>
        <dbReference type="Rhea" id="RHEA-COMP:11605"/>
        <dbReference type="ChEBI" id="CHEBI:15378"/>
        <dbReference type="ChEBI" id="CHEBI:30013"/>
        <dbReference type="ChEBI" id="CHEBI:30616"/>
        <dbReference type="ChEBI" id="CHEBI:61977"/>
        <dbReference type="ChEBI" id="CHEBI:456216"/>
        <dbReference type="EC" id="2.7.11.1"/>
    </reaction>
</comment>
<keyword evidence="4" id="KW-0547">Nucleotide-binding</keyword>
<dbReference type="PANTHER" id="PTHR22967:SF57">
    <property type="entry name" value="AUXILIN, ISOFORM A-RELATED"/>
    <property type="match status" value="1"/>
</dbReference>
<dbReference type="InterPro" id="IPR000719">
    <property type="entry name" value="Prot_kinase_dom"/>
</dbReference>
<dbReference type="SMART" id="SM00220">
    <property type="entry name" value="S_TKc"/>
    <property type="match status" value="1"/>
</dbReference>
<dbReference type="InterPro" id="IPR008271">
    <property type="entry name" value="Ser/Thr_kinase_AS"/>
</dbReference>
<evidence type="ECO:0000256" key="9">
    <source>
        <dbReference type="SAM" id="MobiDB-lite"/>
    </source>
</evidence>
<dbReference type="GO" id="GO:0045747">
    <property type="term" value="P:positive regulation of Notch signaling pathway"/>
    <property type="evidence" value="ECO:0007669"/>
    <property type="project" value="TreeGrafter"/>
</dbReference>
<evidence type="ECO:0000256" key="8">
    <source>
        <dbReference type="ARBA" id="ARBA00048679"/>
    </source>
</evidence>
<dbReference type="Gene3D" id="1.10.510.10">
    <property type="entry name" value="Transferase(Phosphotransferase) domain 1"/>
    <property type="match status" value="1"/>
</dbReference>
<dbReference type="GO" id="GO:2000369">
    <property type="term" value="P:regulation of clathrin-dependent endocytosis"/>
    <property type="evidence" value="ECO:0007669"/>
    <property type="project" value="TreeGrafter"/>
</dbReference>
<evidence type="ECO:0000256" key="7">
    <source>
        <dbReference type="ARBA" id="ARBA00047899"/>
    </source>
</evidence>
<dbReference type="SUPFAM" id="SSF56112">
    <property type="entry name" value="Protein kinase-like (PK-like)"/>
    <property type="match status" value="1"/>
</dbReference>
<organism evidence="11 12">
    <name type="scientific">Opisthorchis viverrini</name>
    <name type="common">Southeast Asian liver fluke</name>
    <dbReference type="NCBI Taxonomy" id="6198"/>
    <lineage>
        <taxon>Eukaryota</taxon>
        <taxon>Metazoa</taxon>
        <taxon>Spiralia</taxon>
        <taxon>Lophotrochozoa</taxon>
        <taxon>Platyhelminthes</taxon>
        <taxon>Trematoda</taxon>
        <taxon>Digenea</taxon>
        <taxon>Opisthorchiida</taxon>
        <taxon>Opisthorchiata</taxon>
        <taxon>Opisthorchiidae</taxon>
        <taxon>Opisthorchis</taxon>
    </lineage>
</organism>
<evidence type="ECO:0000256" key="1">
    <source>
        <dbReference type="ARBA" id="ARBA00012513"/>
    </source>
</evidence>
<dbReference type="Pfam" id="PF00069">
    <property type="entry name" value="Pkinase"/>
    <property type="match status" value="1"/>
</dbReference>
<name>A0A1S8X9G1_OPIVI</name>
<gene>
    <name evidence="11" type="ORF">X801_00787</name>
</gene>
<evidence type="ECO:0000256" key="5">
    <source>
        <dbReference type="ARBA" id="ARBA00022777"/>
    </source>
</evidence>
<dbReference type="Proteomes" id="UP000243686">
    <property type="component" value="Unassembled WGS sequence"/>
</dbReference>
<sequence length="679" mass="75448">MKKILARLAQSDSDDPNNSHNNIAGSTTSSHFTSFLGRHFRIGKLSLVVDEIIAEVPSFNSIYVRAVLSVTGGFGVVFRVRSQQGQYYALKRTCVNSAQNLAICKREITIVSSLSHKNILRSIDSRINRIQDGIFEVLLLTAYYPGSLSHLLSERQQHQQRLTEVEVLRIFCDLCEAVCRLHHCKTPIIHRDLKVENILIDERQNFVLCDFGSATSRVLHPAVHGLERCQEEINKYTTLAYRAPEMINLYSNVPLGPQIDIWALGCLLYCLCFTALPFGDSALAIQSGIYSIPDTSPYSERLHRLIGYLLQIDAAKRPDIFQVSALAFSLTARPNPAQNLNNLPVPHWQDLSLPPRESQLKALRTQPLVHEPAKRSSVLSSGSQLATPFSINSITLAPRQRPRGVQMGSVTTENCVTPIKPPPPPSSTVRTLPQQNLDSFGSSSAQPDPFVDDYQKPLCQTTILEHEEHEPWEADFSNDLFPTRNSSTVQPTNLVPPNLDTHRGHHRTWSVDVSCVSRFTEGSQLMVKSSTETAEVQSGFASPPHCRPSKADASDGSWMPLNNQLRQVQSLMSLPTSSSSTTHFQYPFNRHKAYCPPLRPSNSTFPENPYDSACRKTPVTWSHGASDDTRPLGSAFYASNPKVDEDELFGAAFDAIRKKPKQQSAVMPVHSTEGTTGSI</sequence>
<proteinExistence type="predicted"/>
<keyword evidence="5 11" id="KW-0418">Kinase</keyword>
<dbReference type="PANTHER" id="PTHR22967">
    <property type="entry name" value="SERINE/THREONINE PROTEIN KINASE"/>
    <property type="match status" value="1"/>
</dbReference>
<dbReference type="GO" id="GO:0035612">
    <property type="term" value="F:AP-2 adaptor complex binding"/>
    <property type="evidence" value="ECO:0007669"/>
    <property type="project" value="TreeGrafter"/>
</dbReference>
<feature type="region of interest" description="Disordered" evidence="9">
    <location>
        <begin position="660"/>
        <end position="679"/>
    </location>
</feature>
<dbReference type="EMBL" id="KV891568">
    <property type="protein sequence ID" value="OON23312.1"/>
    <property type="molecule type" value="Genomic_DNA"/>
</dbReference>
<dbReference type="InterPro" id="IPR011009">
    <property type="entry name" value="Kinase-like_dom_sf"/>
</dbReference>
<evidence type="ECO:0000259" key="10">
    <source>
        <dbReference type="PROSITE" id="PS50011"/>
    </source>
</evidence>
<accession>A0A1S8X9G1</accession>
<dbReference type="GO" id="GO:0004674">
    <property type="term" value="F:protein serine/threonine kinase activity"/>
    <property type="evidence" value="ECO:0007669"/>
    <property type="project" value="UniProtKB-KW"/>
</dbReference>
<feature type="non-terminal residue" evidence="11">
    <location>
        <position position="679"/>
    </location>
</feature>
<evidence type="ECO:0000256" key="3">
    <source>
        <dbReference type="ARBA" id="ARBA00022679"/>
    </source>
</evidence>
<dbReference type="AlphaFoldDB" id="A0A1S8X9G1"/>
<keyword evidence="2" id="KW-0723">Serine/threonine-protein kinase</keyword>
<dbReference type="EC" id="2.7.11.1" evidence="1"/>